<name>A0A1H6FJP8_9GAMM</name>
<sequence>MQKILIPLLLLCFVALAAQAWDIPFLNTDESKAEELYNKALDLEVQDQSDKALLYYQDILTRYPDTETAKAVRKKLAEAKESEADVIYQKVLQAEARQDFTQALVYCRELINRYPDTRSASEAQNKLADLEQAQQVAQARQQQREAEQQQQEAQQAINDLYQKALQYEALQDFNNARLYYLDVLNRYPGSSTAQAAQAKLNKLPTKINRYLGYPDGTAKDMVTELMWMRCSVGQKWNGSTCVGKAQRFKWDDAKAIHKTFAGYNDWRLPSIKELRTLVYCSNGKPHYLSMGKDANNNYSGCQGESGKDHDQPTIVKAIFPNTPSGRFWSSSPHADMPGM</sequence>
<dbReference type="Proteomes" id="UP000236724">
    <property type="component" value="Unassembled WGS sequence"/>
</dbReference>
<organism evidence="5 6">
    <name type="scientific">Candidatus Venteria ishoeyi</name>
    <dbReference type="NCBI Taxonomy" id="1899563"/>
    <lineage>
        <taxon>Bacteria</taxon>
        <taxon>Pseudomonadati</taxon>
        <taxon>Pseudomonadota</taxon>
        <taxon>Gammaproteobacteria</taxon>
        <taxon>Thiotrichales</taxon>
        <taxon>Thiotrichaceae</taxon>
        <taxon>Venteria</taxon>
    </lineage>
</organism>
<dbReference type="PANTHER" id="PTHR35812:SF1">
    <property type="entry name" value="LIPOPROTEIN"/>
    <property type="match status" value="1"/>
</dbReference>
<keyword evidence="1" id="KW-0175">Coiled coil</keyword>
<evidence type="ECO:0000313" key="4">
    <source>
        <dbReference type="EMBL" id="SEH09157.1"/>
    </source>
</evidence>
<dbReference type="EMBL" id="FMSV02000559">
    <property type="protein sequence ID" value="SEH09286.1"/>
    <property type="molecule type" value="Genomic_DNA"/>
</dbReference>
<feature type="chain" id="PRO_5015065460" evidence="2">
    <location>
        <begin position="21"/>
        <end position="339"/>
    </location>
</feature>
<keyword evidence="2" id="KW-0732">Signal</keyword>
<dbReference type="AlphaFoldDB" id="A0A1H6FJP8"/>
<reference evidence="5 6" key="1">
    <citation type="submission" date="2016-10" db="EMBL/GenBank/DDBJ databases">
        <authorList>
            <person name="de Groot N.N."/>
        </authorList>
    </citation>
    <scope>NUCLEOTIDE SEQUENCE [LARGE SCALE GENOMIC DNA]</scope>
    <source>
        <strain evidence="5">MBHS1</strain>
    </source>
</reference>
<dbReference type="Pfam" id="PF13174">
    <property type="entry name" value="TPR_6"/>
    <property type="match status" value="3"/>
</dbReference>
<feature type="coiled-coil region" evidence="1">
    <location>
        <begin position="120"/>
        <end position="163"/>
    </location>
</feature>
<dbReference type="SMART" id="SM00028">
    <property type="entry name" value="TPR"/>
    <property type="match status" value="3"/>
</dbReference>
<evidence type="ECO:0000256" key="1">
    <source>
        <dbReference type="SAM" id="Coils"/>
    </source>
</evidence>
<feature type="domain" description="Lcl C-terminal" evidence="3">
    <location>
        <begin position="216"/>
        <end position="334"/>
    </location>
</feature>
<dbReference type="InterPro" id="IPR011990">
    <property type="entry name" value="TPR-like_helical_dom_sf"/>
</dbReference>
<evidence type="ECO:0000313" key="5">
    <source>
        <dbReference type="EMBL" id="SEH09286.1"/>
    </source>
</evidence>
<evidence type="ECO:0000259" key="3">
    <source>
        <dbReference type="Pfam" id="PF07603"/>
    </source>
</evidence>
<proteinExistence type="predicted"/>
<evidence type="ECO:0000256" key="2">
    <source>
        <dbReference type="SAM" id="SignalP"/>
    </source>
</evidence>
<dbReference type="OrthoDB" id="9793251at2"/>
<dbReference type="SUPFAM" id="SSF48452">
    <property type="entry name" value="TPR-like"/>
    <property type="match status" value="1"/>
</dbReference>
<feature type="signal peptide" evidence="2">
    <location>
        <begin position="1"/>
        <end position="20"/>
    </location>
</feature>
<keyword evidence="6" id="KW-1185">Reference proteome</keyword>
<accession>A0A1H6FJP8</accession>
<evidence type="ECO:0000313" key="6">
    <source>
        <dbReference type="Proteomes" id="UP000236724"/>
    </source>
</evidence>
<dbReference type="Pfam" id="PF07603">
    <property type="entry name" value="Lcl_C"/>
    <property type="match status" value="1"/>
</dbReference>
<dbReference type="EMBL" id="FMSV02000558">
    <property type="protein sequence ID" value="SEH09157.1"/>
    <property type="molecule type" value="Genomic_DNA"/>
</dbReference>
<dbReference type="InterPro" id="IPR011460">
    <property type="entry name" value="Lcl_C"/>
</dbReference>
<gene>
    <name evidence="4" type="ORF">MBHS_05051</name>
    <name evidence="5" type="ORF">MBHS_05181</name>
</gene>
<protein>
    <submittedName>
        <fullName evidence="5">Tol-pal system protein YbgF</fullName>
    </submittedName>
</protein>
<dbReference type="PANTHER" id="PTHR35812">
    <property type="entry name" value="LIPOPROTEIN"/>
    <property type="match status" value="1"/>
</dbReference>
<dbReference type="RefSeq" id="WP_146066934.1">
    <property type="nucleotide sequence ID" value="NZ_FMSV02000558.1"/>
</dbReference>
<dbReference type="InterPro" id="IPR019734">
    <property type="entry name" value="TPR_rpt"/>
</dbReference>
<dbReference type="Gene3D" id="1.25.40.10">
    <property type="entry name" value="Tetratricopeptide repeat domain"/>
    <property type="match status" value="2"/>
</dbReference>